<evidence type="ECO:0000256" key="12">
    <source>
        <dbReference type="ARBA" id="ARBA00039754"/>
    </source>
</evidence>
<evidence type="ECO:0000256" key="13">
    <source>
        <dbReference type="ARBA" id="ARBA00042443"/>
    </source>
</evidence>
<dbReference type="NCBIfam" id="NF006873">
    <property type="entry name" value="PRK09369.1"/>
    <property type="match status" value="1"/>
</dbReference>
<evidence type="ECO:0000256" key="15">
    <source>
        <dbReference type="ARBA" id="ARBA00047527"/>
    </source>
</evidence>
<dbReference type="AlphaFoldDB" id="A0A7D9EJ16"/>
<evidence type="ECO:0000313" key="18">
    <source>
        <dbReference type="Proteomes" id="UP001152795"/>
    </source>
</evidence>
<dbReference type="InterPro" id="IPR005750">
    <property type="entry name" value="UDP_GlcNAc_COvinyl_MurA"/>
</dbReference>
<dbReference type="PANTHER" id="PTHR43783:SF1">
    <property type="entry name" value="UDP-N-ACETYLGLUCOSAMINE 1-CARBOXYVINYLTRANSFERASE"/>
    <property type="match status" value="1"/>
</dbReference>
<accession>A0A7D9EJ16</accession>
<evidence type="ECO:0000256" key="4">
    <source>
        <dbReference type="ARBA" id="ARBA00022618"/>
    </source>
</evidence>
<keyword evidence="7" id="KW-0573">Peptidoglycan synthesis</keyword>
<name>A0A7D9EJ16_PARCT</name>
<dbReference type="Proteomes" id="UP001152795">
    <property type="component" value="Unassembled WGS sequence"/>
</dbReference>
<keyword evidence="8" id="KW-0131">Cell cycle</keyword>
<dbReference type="GO" id="GO:0019277">
    <property type="term" value="P:UDP-N-acetylgalactosamine biosynthetic process"/>
    <property type="evidence" value="ECO:0007669"/>
    <property type="project" value="InterPro"/>
</dbReference>
<dbReference type="SUPFAM" id="SSF55205">
    <property type="entry name" value="EPT/RTPC-like"/>
    <property type="match status" value="1"/>
</dbReference>
<evidence type="ECO:0000256" key="14">
    <source>
        <dbReference type="ARBA" id="ARBA00042842"/>
    </source>
</evidence>
<proteinExistence type="inferred from homology"/>
<keyword evidence="5" id="KW-0808">Transferase</keyword>
<evidence type="ECO:0000256" key="11">
    <source>
        <dbReference type="ARBA" id="ARBA00039108"/>
    </source>
</evidence>
<evidence type="ECO:0000256" key="7">
    <source>
        <dbReference type="ARBA" id="ARBA00022984"/>
    </source>
</evidence>
<gene>
    <name evidence="17" type="ORF">PACLA_8A000312</name>
</gene>
<dbReference type="NCBIfam" id="TIGR01072">
    <property type="entry name" value="murA"/>
    <property type="match status" value="1"/>
</dbReference>
<evidence type="ECO:0000259" key="16">
    <source>
        <dbReference type="Pfam" id="PF00275"/>
    </source>
</evidence>
<keyword evidence="6" id="KW-0133">Cell shape</keyword>
<evidence type="ECO:0000256" key="3">
    <source>
        <dbReference type="ARBA" id="ARBA00022490"/>
    </source>
</evidence>
<dbReference type="OrthoDB" id="7788545at2759"/>
<comment type="caution">
    <text evidence="17">The sequence shown here is derived from an EMBL/GenBank/DDBJ whole genome shotgun (WGS) entry which is preliminary data.</text>
</comment>
<evidence type="ECO:0000256" key="5">
    <source>
        <dbReference type="ARBA" id="ARBA00022679"/>
    </source>
</evidence>
<feature type="domain" description="Enolpyruvate transferase" evidence="16">
    <location>
        <begin position="8"/>
        <end position="446"/>
    </location>
</feature>
<keyword evidence="18" id="KW-1185">Reference proteome</keyword>
<dbReference type="InterPro" id="IPR001986">
    <property type="entry name" value="Enolpyruvate_Tfrase_dom"/>
</dbReference>
<organism evidence="17 18">
    <name type="scientific">Paramuricea clavata</name>
    <name type="common">Red gorgonian</name>
    <name type="synonym">Violescent sea-whip</name>
    <dbReference type="NCBI Taxonomy" id="317549"/>
    <lineage>
        <taxon>Eukaryota</taxon>
        <taxon>Metazoa</taxon>
        <taxon>Cnidaria</taxon>
        <taxon>Anthozoa</taxon>
        <taxon>Octocorallia</taxon>
        <taxon>Malacalcyonacea</taxon>
        <taxon>Plexauridae</taxon>
        <taxon>Paramuricea</taxon>
    </lineage>
</organism>
<keyword evidence="4" id="KW-0132">Cell division</keyword>
<dbReference type="GO" id="GO:0008360">
    <property type="term" value="P:regulation of cell shape"/>
    <property type="evidence" value="ECO:0007669"/>
    <property type="project" value="UniProtKB-KW"/>
</dbReference>
<dbReference type="InterPro" id="IPR050068">
    <property type="entry name" value="MurA_subfamily"/>
</dbReference>
<comment type="similarity">
    <text evidence="10">Belongs to the EPSP synthase family. MurA subfamily.</text>
</comment>
<dbReference type="EC" id="2.5.1.7" evidence="11"/>
<keyword evidence="3" id="KW-0963">Cytoplasm</keyword>
<evidence type="ECO:0000256" key="6">
    <source>
        <dbReference type="ARBA" id="ARBA00022960"/>
    </source>
</evidence>
<dbReference type="GO" id="GO:0005737">
    <property type="term" value="C:cytoplasm"/>
    <property type="evidence" value="ECO:0007669"/>
    <property type="project" value="UniProtKB-SubCell"/>
</dbReference>
<dbReference type="CDD" id="cd01555">
    <property type="entry name" value="UdpNAET"/>
    <property type="match status" value="1"/>
</dbReference>
<comment type="pathway">
    <text evidence="2">Cell wall biogenesis; peptidoglycan biosynthesis.</text>
</comment>
<dbReference type="Pfam" id="PF00275">
    <property type="entry name" value="EPSP_synthase"/>
    <property type="match status" value="1"/>
</dbReference>
<dbReference type="GO" id="GO:0071555">
    <property type="term" value="P:cell wall organization"/>
    <property type="evidence" value="ECO:0007669"/>
    <property type="project" value="UniProtKB-KW"/>
</dbReference>
<evidence type="ECO:0000256" key="8">
    <source>
        <dbReference type="ARBA" id="ARBA00023306"/>
    </source>
</evidence>
<keyword evidence="9" id="KW-0961">Cell wall biogenesis/degradation</keyword>
<dbReference type="PANTHER" id="PTHR43783">
    <property type="entry name" value="UDP-N-ACETYLGLUCOSAMINE 1-CARBOXYVINYLTRANSFERASE"/>
    <property type="match status" value="1"/>
</dbReference>
<sequence length="470" mass="50876">MSELMVAGKPKLQGRIKISGAKNAVLPQMAASLLTKEKVTLTNVPDITDVRDMITTLEAYGVSVQSKDWNEFNGGTLELQAGSPTSSLPGTNAGAEIRAAFLVFGPLLARTRRVEVYKPGGCKIGKKGRPVDYHIQAMKDMGAELIKESAEVVSMRADSGLKPATITFKNSSVGATETAIMAASLVKGETVIRNAAIEPEICDLVKMLAEMGAQITIEKDVLISEKITPFGITEKIAKWNVIRVRGCKSLEGVTHQVMPDRIEFGTYAIAAAMTNGKVEFEVPEDMKEDMLKAICQPLDAAGVKIDRYSQYGLIVISLKNGTITPVDIKTGPYPGFPTDLLPQWVAFMTQAQATMTKEYAIIHDKIYDGRFNYVDGLKKMGAVIEKVNEREYGVKAGSKLNGTRVEATDLRGGAALVLAGLVAQGSTVVRKFEFIQRGYQDMVGKLNKCGANLKILKETRPGFHGGPGHF</sequence>
<comment type="subcellular location">
    <subcellularLocation>
        <location evidence="1">Cytoplasm</location>
    </subcellularLocation>
</comment>
<dbReference type="InterPro" id="IPR013792">
    <property type="entry name" value="RNA3'P_cycl/enolpyr_Trfase_a/b"/>
</dbReference>
<dbReference type="GO" id="GO:0008760">
    <property type="term" value="F:UDP-N-acetylglucosamine 1-carboxyvinyltransferase activity"/>
    <property type="evidence" value="ECO:0007669"/>
    <property type="project" value="UniProtKB-EC"/>
</dbReference>
<reference evidence="17" key="1">
    <citation type="submission" date="2020-04" db="EMBL/GenBank/DDBJ databases">
        <authorList>
            <person name="Alioto T."/>
            <person name="Alioto T."/>
            <person name="Gomez Garrido J."/>
        </authorList>
    </citation>
    <scope>NUCLEOTIDE SEQUENCE</scope>
    <source>
        <strain evidence="17">A484AB</strain>
    </source>
</reference>
<evidence type="ECO:0000313" key="17">
    <source>
        <dbReference type="EMBL" id="CAB4009576.1"/>
    </source>
</evidence>
<dbReference type="EMBL" id="CACRXK020006499">
    <property type="protein sequence ID" value="CAB4009576.1"/>
    <property type="molecule type" value="Genomic_DNA"/>
</dbReference>
<evidence type="ECO:0000256" key="2">
    <source>
        <dbReference type="ARBA" id="ARBA00004752"/>
    </source>
</evidence>
<dbReference type="InterPro" id="IPR036968">
    <property type="entry name" value="Enolpyruvate_Tfrase_sf"/>
</dbReference>
<evidence type="ECO:0000256" key="1">
    <source>
        <dbReference type="ARBA" id="ARBA00004496"/>
    </source>
</evidence>
<protein>
    <recommendedName>
        <fullName evidence="12">UDP-N-acetylglucosamine 1-carboxyvinyltransferase</fullName>
        <ecNumber evidence="11">2.5.1.7</ecNumber>
    </recommendedName>
    <alternativeName>
        <fullName evidence="13">Enoylpyruvate transferase</fullName>
    </alternativeName>
    <alternativeName>
        <fullName evidence="14">UDP-N-acetylglucosamine enolpyruvyl transferase</fullName>
    </alternativeName>
</protein>
<dbReference type="Gene3D" id="3.65.10.10">
    <property type="entry name" value="Enolpyruvate transferase domain"/>
    <property type="match status" value="2"/>
</dbReference>
<dbReference type="GO" id="GO:0051301">
    <property type="term" value="P:cell division"/>
    <property type="evidence" value="ECO:0007669"/>
    <property type="project" value="UniProtKB-KW"/>
</dbReference>
<evidence type="ECO:0000256" key="9">
    <source>
        <dbReference type="ARBA" id="ARBA00023316"/>
    </source>
</evidence>
<evidence type="ECO:0000256" key="10">
    <source>
        <dbReference type="ARBA" id="ARBA00038367"/>
    </source>
</evidence>
<comment type="catalytic activity">
    <reaction evidence="15">
        <text>phosphoenolpyruvate + UDP-N-acetyl-alpha-D-glucosamine = UDP-N-acetyl-3-O-(1-carboxyvinyl)-alpha-D-glucosamine + phosphate</text>
        <dbReference type="Rhea" id="RHEA:18681"/>
        <dbReference type="ChEBI" id="CHEBI:43474"/>
        <dbReference type="ChEBI" id="CHEBI:57705"/>
        <dbReference type="ChEBI" id="CHEBI:58702"/>
        <dbReference type="ChEBI" id="CHEBI:68483"/>
        <dbReference type="EC" id="2.5.1.7"/>
    </reaction>
</comment>